<accession>A0A2R6Y1U2</accession>
<evidence type="ECO:0000313" key="9">
    <source>
        <dbReference type="Proteomes" id="UP000244338"/>
    </source>
</evidence>
<dbReference type="InterPro" id="IPR019264">
    <property type="entry name" value="DUF2179"/>
</dbReference>
<keyword evidence="4 6" id="KW-1133">Transmembrane helix</keyword>
<dbReference type="PIRSF" id="PIRSF006483">
    <property type="entry name" value="Membrane_protein_YitT"/>
    <property type="match status" value="1"/>
</dbReference>
<evidence type="ECO:0000256" key="1">
    <source>
        <dbReference type="ARBA" id="ARBA00004651"/>
    </source>
</evidence>
<keyword evidence="3 6" id="KW-0812">Transmembrane</keyword>
<feature type="transmembrane region" description="Helical" evidence="6">
    <location>
        <begin position="152"/>
        <end position="171"/>
    </location>
</feature>
<sequence length="292" mass="32221">MSTRHILLQRSKQIIGITIGSAIFAFGLNVFNIAHGLAEGGLTGFALLFKYVFDFPPGIFLILANIPLFLLGWRSLGHTSMLLTIYGTLVSSVLIDVMAPLAKPMSHDMLLAALYAGAFSGLGLGLIFRYGGTTGGSDLIARLVQRYWGVSMGRTMFAIDALVIVVSMLTYLDRERAMYTIIAVYLGSRVIDFVQEGAYAGRMILIVSDHTETIARRIMNELERGATLIQSRGAYTSQERPLLYCVVARNEVIHVKTMIEEVDPTAFVVITDAHDIHGEGFTLDEHKRPLYK</sequence>
<proteinExistence type="predicted"/>
<feature type="transmembrane region" description="Helical" evidence="6">
    <location>
        <begin position="14"/>
        <end position="35"/>
    </location>
</feature>
<dbReference type="CDD" id="cd16380">
    <property type="entry name" value="YitT_C"/>
    <property type="match status" value="1"/>
</dbReference>
<feature type="transmembrane region" description="Helical" evidence="6">
    <location>
        <begin position="55"/>
        <end position="73"/>
    </location>
</feature>
<gene>
    <name evidence="8" type="ORF">BSOLF_2901</name>
</gene>
<dbReference type="Proteomes" id="UP000244338">
    <property type="component" value="Unassembled WGS sequence"/>
</dbReference>
<dbReference type="Pfam" id="PF10035">
    <property type="entry name" value="DUF2179"/>
    <property type="match status" value="1"/>
</dbReference>
<name>A0A2R6Y1U2_9BACL</name>
<keyword evidence="5 6" id="KW-0472">Membrane</keyword>
<evidence type="ECO:0000256" key="2">
    <source>
        <dbReference type="ARBA" id="ARBA00022475"/>
    </source>
</evidence>
<dbReference type="InterPro" id="IPR003740">
    <property type="entry name" value="YitT"/>
</dbReference>
<dbReference type="AlphaFoldDB" id="A0A2R6Y1U2"/>
<dbReference type="Gene3D" id="3.30.70.120">
    <property type="match status" value="1"/>
</dbReference>
<comment type="subcellular location">
    <subcellularLocation>
        <location evidence="1">Cell membrane</location>
        <topology evidence="1">Multi-pass membrane protein</topology>
    </subcellularLocation>
</comment>
<dbReference type="InterPro" id="IPR051461">
    <property type="entry name" value="UPF0750_membrane"/>
</dbReference>
<evidence type="ECO:0000256" key="4">
    <source>
        <dbReference type="ARBA" id="ARBA00022989"/>
    </source>
</evidence>
<evidence type="ECO:0000256" key="5">
    <source>
        <dbReference type="ARBA" id="ARBA00023136"/>
    </source>
</evidence>
<dbReference type="EMBL" id="PEBX01000023">
    <property type="protein sequence ID" value="PTQ56633.1"/>
    <property type="molecule type" value="Genomic_DNA"/>
</dbReference>
<comment type="caution">
    <text evidence="8">The sequence shown here is derived from an EMBL/GenBank/DDBJ whole genome shotgun (WGS) entry which is preliminary data.</text>
</comment>
<feature type="domain" description="DUF2179" evidence="7">
    <location>
        <begin position="224"/>
        <end position="278"/>
    </location>
</feature>
<reference evidence="9" key="1">
    <citation type="journal article" date="2018" name="Sci. Rep.">
        <title>Lignite coal burning seam in the remote Altai Mountains harbors a hydrogen-driven thermophilic microbial community.</title>
        <authorList>
            <person name="Kadnikov V.V."/>
            <person name="Mardanov A.V."/>
            <person name="Ivasenko D.A."/>
            <person name="Antsiferov D.V."/>
            <person name="Beletsky A.V."/>
            <person name="Karnachuk O.V."/>
            <person name="Ravin N.V."/>
        </authorList>
    </citation>
    <scope>NUCLEOTIDE SEQUENCE [LARGE SCALE GENOMIC DNA]</scope>
</reference>
<feature type="transmembrane region" description="Helical" evidence="6">
    <location>
        <begin position="111"/>
        <end position="131"/>
    </location>
</feature>
<organism evidence="8 9">
    <name type="scientific">Candidatus Carbonibacillus altaicus</name>
    <dbReference type="NCBI Taxonomy" id="2163959"/>
    <lineage>
        <taxon>Bacteria</taxon>
        <taxon>Bacillati</taxon>
        <taxon>Bacillota</taxon>
        <taxon>Bacilli</taxon>
        <taxon>Bacillales</taxon>
        <taxon>Candidatus Carbonibacillus</taxon>
    </lineage>
</organism>
<evidence type="ECO:0000256" key="6">
    <source>
        <dbReference type="SAM" id="Phobius"/>
    </source>
</evidence>
<feature type="transmembrane region" description="Helical" evidence="6">
    <location>
        <begin position="80"/>
        <end position="99"/>
    </location>
</feature>
<dbReference type="GO" id="GO:0005886">
    <property type="term" value="C:plasma membrane"/>
    <property type="evidence" value="ECO:0007669"/>
    <property type="project" value="UniProtKB-SubCell"/>
</dbReference>
<evidence type="ECO:0000256" key="3">
    <source>
        <dbReference type="ARBA" id="ARBA00022692"/>
    </source>
</evidence>
<evidence type="ECO:0000259" key="7">
    <source>
        <dbReference type="Pfam" id="PF10035"/>
    </source>
</evidence>
<dbReference type="Pfam" id="PF02588">
    <property type="entry name" value="YitT_membrane"/>
    <property type="match status" value="1"/>
</dbReference>
<dbReference type="PANTHER" id="PTHR33545">
    <property type="entry name" value="UPF0750 MEMBRANE PROTEIN YITT-RELATED"/>
    <property type="match status" value="1"/>
</dbReference>
<evidence type="ECO:0000313" key="8">
    <source>
        <dbReference type="EMBL" id="PTQ56633.1"/>
    </source>
</evidence>
<dbReference type="InterPro" id="IPR015867">
    <property type="entry name" value="N-reg_PII/ATP_PRibTrfase_C"/>
</dbReference>
<dbReference type="PANTHER" id="PTHR33545:SF10">
    <property type="entry name" value="UPF0750 MEMBRANE PROTEIN YPJC"/>
    <property type="match status" value="1"/>
</dbReference>
<protein>
    <recommendedName>
        <fullName evidence="7">DUF2179 domain-containing protein</fullName>
    </recommendedName>
</protein>
<keyword evidence="2" id="KW-1003">Cell membrane</keyword>